<feature type="chain" id="PRO_5042953180" evidence="1">
    <location>
        <begin position="33"/>
        <end position="71"/>
    </location>
</feature>
<dbReference type="NCBIfam" id="TIGR01409">
    <property type="entry name" value="TAT_signal_seq"/>
    <property type="match status" value="1"/>
</dbReference>
<feature type="signal peptide" evidence="1">
    <location>
        <begin position="1"/>
        <end position="32"/>
    </location>
</feature>
<evidence type="ECO:0000256" key="1">
    <source>
        <dbReference type="SAM" id="SignalP"/>
    </source>
</evidence>
<accession>A0AAN4ZZL2</accession>
<keyword evidence="4" id="KW-1185">Reference proteome</keyword>
<dbReference type="InterPro" id="IPR014177">
    <property type="entry name" value="Formate_DH_TAT-contain"/>
</dbReference>
<evidence type="ECO:0000313" key="5">
    <source>
        <dbReference type="Proteomes" id="UP000634647"/>
    </source>
</evidence>
<dbReference type="AlphaFoldDB" id="A0AAN4ZZL2"/>
<dbReference type="EMBL" id="BNAB01000009">
    <property type="protein sequence ID" value="GHE02492.1"/>
    <property type="molecule type" value="Genomic_DNA"/>
</dbReference>
<dbReference type="InterPro" id="IPR019546">
    <property type="entry name" value="TAT_signal_bac_arc"/>
</dbReference>
<protein>
    <submittedName>
        <fullName evidence="3">Formate dehydrogenase region TAT target</fullName>
    </submittedName>
</protein>
<dbReference type="RefSeq" id="WP_035846801.1">
    <property type="nucleotide sequence ID" value="NZ_BNAB01000009.1"/>
</dbReference>
<name>A0AAN4ZZL2_9RHOB</name>
<dbReference type="InterPro" id="IPR006311">
    <property type="entry name" value="TAT_signal"/>
</dbReference>
<organism evidence="2 5">
    <name type="scientific">Allgaiera indica</name>
    <dbReference type="NCBI Taxonomy" id="765699"/>
    <lineage>
        <taxon>Bacteria</taxon>
        <taxon>Pseudomonadati</taxon>
        <taxon>Pseudomonadota</taxon>
        <taxon>Alphaproteobacteria</taxon>
        <taxon>Rhodobacterales</taxon>
        <taxon>Paracoccaceae</taxon>
        <taxon>Allgaiera</taxon>
    </lineage>
</organism>
<dbReference type="EMBL" id="FNOB01000013">
    <property type="protein sequence ID" value="SDX29069.1"/>
    <property type="molecule type" value="Genomic_DNA"/>
</dbReference>
<reference evidence="2" key="3">
    <citation type="submission" date="2023-06" db="EMBL/GenBank/DDBJ databases">
        <authorList>
            <person name="Sun Q."/>
            <person name="Zhou Y."/>
        </authorList>
    </citation>
    <scope>NUCLEOTIDE SEQUENCE</scope>
    <source>
        <strain evidence="2">CGMCC 1.10859</strain>
    </source>
</reference>
<sequence>MKEDERASVRPDRRSFLRFAGLGALAGSAALAAGATPEVAEATEAAATSGADAAGYRETAHVKTYYAAARF</sequence>
<proteinExistence type="predicted"/>
<dbReference type="Proteomes" id="UP000199541">
    <property type="component" value="Unassembled WGS sequence"/>
</dbReference>
<dbReference type="NCBIfam" id="TIGR02811">
    <property type="entry name" value="formate_TAT"/>
    <property type="match status" value="1"/>
</dbReference>
<evidence type="ECO:0000313" key="3">
    <source>
        <dbReference type="EMBL" id="SDX29069.1"/>
    </source>
</evidence>
<gene>
    <name evidence="2" type="ORF">GCM10008024_22170</name>
    <name evidence="3" type="ORF">SAMN05444006_11341</name>
</gene>
<evidence type="ECO:0000313" key="4">
    <source>
        <dbReference type="Proteomes" id="UP000199541"/>
    </source>
</evidence>
<dbReference type="PIRSF" id="PIRSF036704">
    <property type="entry name" value="UCP036704"/>
    <property type="match status" value="1"/>
</dbReference>
<reference evidence="2" key="1">
    <citation type="journal article" date="2014" name="Int. J. Syst. Evol. Microbiol.">
        <title>Complete genome sequence of Corynebacterium casei LMG S-19264T (=DSM 44701T), isolated from a smear-ripened cheese.</title>
        <authorList>
            <consortium name="US DOE Joint Genome Institute (JGI-PGF)"/>
            <person name="Walter F."/>
            <person name="Albersmeier A."/>
            <person name="Kalinowski J."/>
            <person name="Ruckert C."/>
        </authorList>
    </citation>
    <scope>NUCLEOTIDE SEQUENCE</scope>
    <source>
        <strain evidence="2">CGMCC 1.10859</strain>
    </source>
</reference>
<dbReference type="Proteomes" id="UP000634647">
    <property type="component" value="Unassembled WGS sequence"/>
</dbReference>
<reference evidence="3 4" key="2">
    <citation type="submission" date="2016-10" db="EMBL/GenBank/DDBJ databases">
        <authorList>
            <person name="Varghese N."/>
            <person name="Submissions S."/>
        </authorList>
    </citation>
    <scope>NUCLEOTIDE SEQUENCE [LARGE SCALE GENOMIC DNA]</scope>
    <source>
        <strain evidence="3 4">DSM 24802</strain>
    </source>
</reference>
<evidence type="ECO:0000313" key="2">
    <source>
        <dbReference type="EMBL" id="GHE02492.1"/>
    </source>
</evidence>
<keyword evidence="1" id="KW-0732">Signal</keyword>
<dbReference type="PROSITE" id="PS51318">
    <property type="entry name" value="TAT"/>
    <property type="match status" value="1"/>
</dbReference>
<comment type="caution">
    <text evidence="2">The sequence shown here is derived from an EMBL/GenBank/DDBJ whole genome shotgun (WGS) entry which is preliminary data.</text>
</comment>